<dbReference type="GeneID" id="19309585"/>
<organism evidence="1 2">
    <name type="scientific">Gloeophyllum trabeum (strain ATCC 11539 / FP-39264 / Madison 617)</name>
    <name type="common">Brown rot fungus</name>
    <dbReference type="NCBI Taxonomy" id="670483"/>
    <lineage>
        <taxon>Eukaryota</taxon>
        <taxon>Fungi</taxon>
        <taxon>Dikarya</taxon>
        <taxon>Basidiomycota</taxon>
        <taxon>Agaricomycotina</taxon>
        <taxon>Agaricomycetes</taxon>
        <taxon>Gloeophyllales</taxon>
        <taxon>Gloeophyllaceae</taxon>
        <taxon>Gloeophyllum</taxon>
    </lineage>
</organism>
<evidence type="ECO:0000313" key="2">
    <source>
        <dbReference type="Proteomes" id="UP000030669"/>
    </source>
</evidence>
<dbReference type="RefSeq" id="XP_007867105.1">
    <property type="nucleotide sequence ID" value="XM_007868914.1"/>
</dbReference>
<proteinExistence type="predicted"/>
<dbReference type="SUPFAM" id="SSF52047">
    <property type="entry name" value="RNI-like"/>
    <property type="match status" value="1"/>
</dbReference>
<evidence type="ECO:0008006" key="3">
    <source>
        <dbReference type="Google" id="ProtNLM"/>
    </source>
</evidence>
<accession>S7Q5Y8</accession>
<dbReference type="EMBL" id="KB469303">
    <property type="protein sequence ID" value="EPQ54878.1"/>
    <property type="molecule type" value="Genomic_DNA"/>
</dbReference>
<dbReference type="HOGENOM" id="CLU_524823_0_0_1"/>
<gene>
    <name evidence="1" type="ORF">GLOTRDRAFT_94262</name>
</gene>
<dbReference type="Gene3D" id="3.80.10.10">
    <property type="entry name" value="Ribonuclease Inhibitor"/>
    <property type="match status" value="1"/>
</dbReference>
<reference evidence="1 2" key="1">
    <citation type="journal article" date="2012" name="Science">
        <title>The Paleozoic origin of enzymatic lignin decomposition reconstructed from 31 fungal genomes.</title>
        <authorList>
            <person name="Floudas D."/>
            <person name="Binder M."/>
            <person name="Riley R."/>
            <person name="Barry K."/>
            <person name="Blanchette R.A."/>
            <person name="Henrissat B."/>
            <person name="Martinez A.T."/>
            <person name="Otillar R."/>
            <person name="Spatafora J.W."/>
            <person name="Yadav J.S."/>
            <person name="Aerts A."/>
            <person name="Benoit I."/>
            <person name="Boyd A."/>
            <person name="Carlson A."/>
            <person name="Copeland A."/>
            <person name="Coutinho P.M."/>
            <person name="de Vries R.P."/>
            <person name="Ferreira P."/>
            <person name="Findley K."/>
            <person name="Foster B."/>
            <person name="Gaskell J."/>
            <person name="Glotzer D."/>
            <person name="Gorecki P."/>
            <person name="Heitman J."/>
            <person name="Hesse C."/>
            <person name="Hori C."/>
            <person name="Igarashi K."/>
            <person name="Jurgens J.A."/>
            <person name="Kallen N."/>
            <person name="Kersten P."/>
            <person name="Kohler A."/>
            <person name="Kuees U."/>
            <person name="Kumar T.K.A."/>
            <person name="Kuo A."/>
            <person name="LaButti K."/>
            <person name="Larrondo L.F."/>
            <person name="Lindquist E."/>
            <person name="Ling A."/>
            <person name="Lombard V."/>
            <person name="Lucas S."/>
            <person name="Lundell T."/>
            <person name="Martin R."/>
            <person name="McLaughlin D.J."/>
            <person name="Morgenstern I."/>
            <person name="Morin E."/>
            <person name="Murat C."/>
            <person name="Nagy L.G."/>
            <person name="Nolan M."/>
            <person name="Ohm R.A."/>
            <person name="Patyshakuliyeva A."/>
            <person name="Rokas A."/>
            <person name="Ruiz-Duenas F.J."/>
            <person name="Sabat G."/>
            <person name="Salamov A."/>
            <person name="Samejima M."/>
            <person name="Schmutz J."/>
            <person name="Slot J.C."/>
            <person name="St John F."/>
            <person name="Stenlid J."/>
            <person name="Sun H."/>
            <person name="Sun S."/>
            <person name="Syed K."/>
            <person name="Tsang A."/>
            <person name="Wiebenga A."/>
            <person name="Young D."/>
            <person name="Pisabarro A."/>
            <person name="Eastwood D.C."/>
            <person name="Martin F."/>
            <person name="Cullen D."/>
            <person name="Grigoriev I.V."/>
            <person name="Hibbett D.S."/>
        </authorList>
    </citation>
    <scope>NUCLEOTIDE SEQUENCE [LARGE SCALE GENOMIC DNA]</scope>
    <source>
        <strain evidence="1 2">ATCC 11539</strain>
    </source>
</reference>
<protein>
    <recommendedName>
        <fullName evidence="3">F-box domain-containing protein</fullName>
    </recommendedName>
</protein>
<evidence type="ECO:0000313" key="1">
    <source>
        <dbReference type="EMBL" id="EPQ54878.1"/>
    </source>
</evidence>
<dbReference type="AlphaFoldDB" id="S7Q5Y8"/>
<sequence length="519" mass="58522">MTFPLRPRHSYKKGDNSCSTFTPSWVRSGDEAGHRSFEGPLPHDVLLLIVKSMLPISMSQDISTDFTQGRDNYWSTLMDATRRREQALLLPFLQVCRQWYLSATALLYDCPIVTSYEQVRRLARTLKRHPSLAILVREVRVLDKDTWKVEATITSLVARLSGRQALNYRLAIDSLLVSCGAVEKLTLRPSYHVQGRLDGLHQTFRQWAWPKRLTVLSLWGSSARIVFKDKEILFPVLRDLTIRGVKIDSQFSKLPGLRTLRIQCCHLTSSVYLPVTRLATLEFMTSRIDSPYHSVSRVIQSAYNRSLEALVIEGPYQDLSLLAVVRTVDCSLLHGLKRLVLSFDFTGAIVPYVFPREIGRLPQLTSLDLIWLPPSLLPDVTGLIMDSNTLSSLEVLKVVFWKDIRELAYLAEQISVLESECADRGVACTTQTSQQPSSSLASGEGGSDGNYARLLNRGRGDFQYQYLASYGVRVWPLVTLRSLVIARTQPEGCTKVEVLRRGFSTDTDDPYDECLSGSP</sequence>
<dbReference type="Proteomes" id="UP000030669">
    <property type="component" value="Unassembled WGS sequence"/>
</dbReference>
<dbReference type="KEGG" id="gtr:GLOTRDRAFT_94262"/>
<name>S7Q5Y8_GLOTA</name>
<keyword evidence="2" id="KW-1185">Reference proteome</keyword>
<dbReference type="InterPro" id="IPR032675">
    <property type="entry name" value="LRR_dom_sf"/>
</dbReference>